<keyword evidence="1" id="KW-0472">Membrane</keyword>
<evidence type="ECO:0000313" key="3">
    <source>
        <dbReference type="Proteomes" id="UP000008281"/>
    </source>
</evidence>
<feature type="transmembrane region" description="Helical" evidence="1">
    <location>
        <begin position="43"/>
        <end position="61"/>
    </location>
</feature>
<evidence type="ECO:0008006" key="4">
    <source>
        <dbReference type="Google" id="ProtNLM"/>
    </source>
</evidence>
<organism evidence="3">
    <name type="scientific">Caenorhabditis remanei</name>
    <name type="common">Caenorhabditis vulgaris</name>
    <dbReference type="NCBI Taxonomy" id="31234"/>
    <lineage>
        <taxon>Eukaryota</taxon>
        <taxon>Metazoa</taxon>
        <taxon>Ecdysozoa</taxon>
        <taxon>Nematoda</taxon>
        <taxon>Chromadorea</taxon>
        <taxon>Rhabditida</taxon>
        <taxon>Rhabditina</taxon>
        <taxon>Rhabditomorpha</taxon>
        <taxon>Rhabditoidea</taxon>
        <taxon>Rhabditidae</taxon>
        <taxon>Peloderinae</taxon>
        <taxon>Caenorhabditis</taxon>
    </lineage>
</organism>
<feature type="transmembrane region" description="Helical" evidence="1">
    <location>
        <begin position="12"/>
        <end position="31"/>
    </location>
</feature>
<dbReference type="AlphaFoldDB" id="E3NG98"/>
<dbReference type="GO" id="GO:0038022">
    <property type="term" value="F:G protein-coupled olfactory receptor activity"/>
    <property type="evidence" value="ECO:0007669"/>
    <property type="project" value="TreeGrafter"/>
</dbReference>
<feature type="transmembrane region" description="Helical" evidence="1">
    <location>
        <begin position="280"/>
        <end position="302"/>
    </location>
</feature>
<dbReference type="OMA" id="YTKDSGF"/>
<dbReference type="HOGENOM" id="CLU_036335_2_0_1"/>
<dbReference type="InParanoid" id="E3NG98"/>
<dbReference type="PANTHER" id="PTHR22943">
    <property type="entry name" value="7-TRANSMEMBRANE DOMAIN RECEPTOR C.ELEGANS"/>
    <property type="match status" value="1"/>
</dbReference>
<dbReference type="GO" id="GO:0005886">
    <property type="term" value="C:plasma membrane"/>
    <property type="evidence" value="ECO:0007669"/>
    <property type="project" value="TreeGrafter"/>
</dbReference>
<evidence type="ECO:0000313" key="2">
    <source>
        <dbReference type="EMBL" id="EFO96997.1"/>
    </source>
</evidence>
<dbReference type="Pfam" id="PF10326">
    <property type="entry name" value="7TM_GPCR_Str"/>
    <property type="match status" value="1"/>
</dbReference>
<feature type="transmembrane region" description="Helical" evidence="1">
    <location>
        <begin position="82"/>
        <end position="109"/>
    </location>
</feature>
<feature type="transmembrane region" description="Helical" evidence="1">
    <location>
        <begin position="162"/>
        <end position="181"/>
    </location>
</feature>
<name>E3NG98_CAERE</name>
<keyword evidence="1" id="KW-1133">Transmembrane helix</keyword>
<dbReference type="InterPro" id="IPR019428">
    <property type="entry name" value="7TM_GPCR_serpentine_rcpt_Str"/>
</dbReference>
<dbReference type="OrthoDB" id="5859535at2759"/>
<gene>
    <name evidence="2" type="ORF">CRE_27890</name>
</gene>
<dbReference type="Proteomes" id="UP000008281">
    <property type="component" value="Unassembled WGS sequence"/>
</dbReference>
<accession>E3NG98</accession>
<keyword evidence="3" id="KW-1185">Reference proteome</keyword>
<evidence type="ECO:0000256" key="1">
    <source>
        <dbReference type="SAM" id="Phobius"/>
    </source>
</evidence>
<keyword evidence="1" id="KW-0812">Transmembrane</keyword>
<feature type="transmembrane region" description="Helical" evidence="1">
    <location>
        <begin position="129"/>
        <end position="150"/>
    </location>
</feature>
<dbReference type="PANTHER" id="PTHR22943:SF35">
    <property type="entry name" value="SEVEN TM RECEPTOR"/>
    <property type="match status" value="1"/>
</dbReference>
<protein>
    <recommendedName>
        <fullName evidence="4">Seven TM Receptor</fullName>
    </recommendedName>
</protein>
<dbReference type="eggNOG" id="ENOG502THDC">
    <property type="taxonomic scope" value="Eukaryota"/>
</dbReference>
<proteinExistence type="predicted"/>
<dbReference type="GO" id="GO:0042048">
    <property type="term" value="P:olfactory behavior"/>
    <property type="evidence" value="ECO:0007669"/>
    <property type="project" value="TreeGrafter"/>
</dbReference>
<feature type="transmembrane region" description="Helical" evidence="1">
    <location>
        <begin position="193"/>
        <end position="216"/>
    </location>
</feature>
<sequence>MSLKVVVEKIEKVCGVLSLFTISILLYLIIFKSPQRLGVYKYLMIYLSIFELIYASLNFWAPSQIYTKDSGFLVAMDQKLMVFPVGMCNLLYFFMFGTSLANFGVHFIYRFLAVNGNKEWTSFNATRVFIWITCPLFLGIVYTISTYMFFGMNEATEQFMRLKVLQNDSIVNLSFIGFYIYPVDRNGKEYVNWHSIFGLTAVSTLITISISIMLYFGTRCYTKLHSFTEISTVSHHYRSIQNQLFFALVIQAAIPLGLMHLPSTIIAITCFMNSAPESLGPVTAIFISFYPVLDPLPNIFIIKSYRNAFLKFQTCC</sequence>
<feature type="transmembrane region" description="Helical" evidence="1">
    <location>
        <begin position="244"/>
        <end position="268"/>
    </location>
</feature>
<dbReference type="SUPFAM" id="SSF81321">
    <property type="entry name" value="Family A G protein-coupled receptor-like"/>
    <property type="match status" value="1"/>
</dbReference>
<dbReference type="EMBL" id="DS268651">
    <property type="protein sequence ID" value="EFO96997.1"/>
    <property type="molecule type" value="Genomic_DNA"/>
</dbReference>
<reference evidence="2" key="1">
    <citation type="submission" date="2007-07" db="EMBL/GenBank/DDBJ databases">
        <title>PCAP assembly of the Caenorhabditis remanei genome.</title>
        <authorList>
            <consortium name="The Caenorhabditis remanei Sequencing Consortium"/>
            <person name="Wilson R.K."/>
        </authorList>
    </citation>
    <scope>NUCLEOTIDE SEQUENCE [LARGE SCALE GENOMIC DNA]</scope>
    <source>
        <strain evidence="2">PB4641</strain>
    </source>
</reference>